<organism evidence="1 2">
    <name type="scientific">Nephila pilipes</name>
    <name type="common">Giant wood spider</name>
    <name type="synonym">Nephila maculata</name>
    <dbReference type="NCBI Taxonomy" id="299642"/>
    <lineage>
        <taxon>Eukaryota</taxon>
        <taxon>Metazoa</taxon>
        <taxon>Ecdysozoa</taxon>
        <taxon>Arthropoda</taxon>
        <taxon>Chelicerata</taxon>
        <taxon>Arachnida</taxon>
        <taxon>Araneae</taxon>
        <taxon>Araneomorphae</taxon>
        <taxon>Entelegynae</taxon>
        <taxon>Araneoidea</taxon>
        <taxon>Nephilidae</taxon>
        <taxon>Nephila</taxon>
    </lineage>
</organism>
<evidence type="ECO:0000313" key="1">
    <source>
        <dbReference type="EMBL" id="GFS85131.1"/>
    </source>
</evidence>
<sequence>MPKIQGHVIPGLPPKLPAYVIPESEWSILVAFPRLWETFHSLVLRRPMSPNLFSPENGCLPSFSFINRDVEKADAMEHVVRQGMVQSFITYQKPNNKRIFLSFSSPTWFQKETYMDNIKRLMMVAGVENLFDPDVVQWDKISQGLMRNPDRTLLRVDADMIPPPIHTTSVSVLIFELPPSTRKSGVEPKLYRKGFEPYDQKWYNCTVLEQHTCYPIPADTQYILMIIQKTVFALDMVPETVLLTLLQNSFRLGDFRNAKLFHQKSTSSFSRHLTIHLQRKYLPTSPSAKDIFQDTW</sequence>
<keyword evidence="2" id="KW-1185">Reference proteome</keyword>
<protein>
    <submittedName>
        <fullName evidence="1">Uncharacterized protein</fullName>
    </submittedName>
</protein>
<comment type="caution">
    <text evidence="1">The sequence shown here is derived from an EMBL/GenBank/DDBJ whole genome shotgun (WGS) entry which is preliminary data.</text>
</comment>
<dbReference type="EMBL" id="BMAW01098500">
    <property type="protein sequence ID" value="GFS85131.1"/>
    <property type="molecule type" value="Genomic_DNA"/>
</dbReference>
<dbReference type="Proteomes" id="UP000887013">
    <property type="component" value="Unassembled WGS sequence"/>
</dbReference>
<reference evidence="1" key="1">
    <citation type="submission" date="2020-08" db="EMBL/GenBank/DDBJ databases">
        <title>Multicomponent nature underlies the extraordinary mechanical properties of spider dragline silk.</title>
        <authorList>
            <person name="Kono N."/>
            <person name="Nakamura H."/>
            <person name="Mori M."/>
            <person name="Yoshida Y."/>
            <person name="Ohtoshi R."/>
            <person name="Malay A.D."/>
            <person name="Moran D.A.P."/>
            <person name="Tomita M."/>
            <person name="Numata K."/>
            <person name="Arakawa K."/>
        </authorList>
    </citation>
    <scope>NUCLEOTIDE SEQUENCE</scope>
</reference>
<gene>
    <name evidence="1" type="ORF">NPIL_554811</name>
</gene>
<name>A0A8X6MYV6_NEPPI</name>
<accession>A0A8X6MYV6</accession>
<proteinExistence type="predicted"/>
<dbReference type="AlphaFoldDB" id="A0A8X6MYV6"/>
<evidence type="ECO:0000313" key="2">
    <source>
        <dbReference type="Proteomes" id="UP000887013"/>
    </source>
</evidence>